<reference evidence="3" key="1">
    <citation type="journal article" date="2019" name="Int. J. Syst. Evol. Microbiol.">
        <title>The Global Catalogue of Microorganisms (GCM) 10K type strain sequencing project: providing services to taxonomists for standard genome sequencing and annotation.</title>
        <authorList>
            <consortium name="The Broad Institute Genomics Platform"/>
            <consortium name="The Broad Institute Genome Sequencing Center for Infectious Disease"/>
            <person name="Wu L."/>
            <person name="Ma J."/>
        </authorList>
    </citation>
    <scope>NUCLEOTIDE SEQUENCE [LARGE SCALE GENOMIC DNA]</scope>
    <source>
        <strain evidence="3">JCM 4957</strain>
    </source>
</reference>
<proteinExistence type="predicted"/>
<gene>
    <name evidence="2" type="ORF">GCM10010384_28150</name>
</gene>
<sequence>MTTLSCGNVGRAPRVIAAPCTLTRFRERVLVPGDATRRHRGQLAPRGCREKVIRRLSVHGWANPGRNSVTQGTDPEPSVSADVERADALTHAATSPRLRRAPKP</sequence>
<accession>A0ABQ2ZQE7</accession>
<dbReference type="Proteomes" id="UP000653308">
    <property type="component" value="Unassembled WGS sequence"/>
</dbReference>
<evidence type="ECO:0000313" key="3">
    <source>
        <dbReference type="Proteomes" id="UP000653308"/>
    </source>
</evidence>
<dbReference type="EMBL" id="BMWE01000007">
    <property type="protein sequence ID" value="GGY20052.1"/>
    <property type="molecule type" value="Genomic_DNA"/>
</dbReference>
<comment type="caution">
    <text evidence="2">The sequence shown here is derived from an EMBL/GenBank/DDBJ whole genome shotgun (WGS) entry which is preliminary data.</text>
</comment>
<protein>
    <submittedName>
        <fullName evidence="2">Uncharacterized protein</fullName>
    </submittedName>
</protein>
<keyword evidence="3" id="KW-1185">Reference proteome</keyword>
<feature type="region of interest" description="Disordered" evidence="1">
    <location>
        <begin position="59"/>
        <end position="104"/>
    </location>
</feature>
<organism evidence="2 3">
    <name type="scientific">Streptomyces djakartensis</name>
    <dbReference type="NCBI Taxonomy" id="68193"/>
    <lineage>
        <taxon>Bacteria</taxon>
        <taxon>Bacillati</taxon>
        <taxon>Actinomycetota</taxon>
        <taxon>Actinomycetes</taxon>
        <taxon>Kitasatosporales</taxon>
        <taxon>Streptomycetaceae</taxon>
        <taxon>Streptomyces</taxon>
    </lineage>
</organism>
<evidence type="ECO:0000313" key="2">
    <source>
        <dbReference type="EMBL" id="GGY20052.1"/>
    </source>
</evidence>
<evidence type="ECO:0000256" key="1">
    <source>
        <dbReference type="SAM" id="MobiDB-lite"/>
    </source>
</evidence>
<name>A0ABQ2ZQE7_9ACTN</name>